<dbReference type="CDD" id="cd06261">
    <property type="entry name" value="TM_PBP2"/>
    <property type="match status" value="1"/>
</dbReference>
<keyword evidence="6 8" id="KW-1133">Transmembrane helix</keyword>
<evidence type="ECO:0000256" key="6">
    <source>
        <dbReference type="ARBA" id="ARBA00022989"/>
    </source>
</evidence>
<dbReference type="InterPro" id="IPR010065">
    <property type="entry name" value="AA_ABC_transptr_permease_3TM"/>
</dbReference>
<name>A0A2A3YPJ2_9MICO</name>
<gene>
    <name evidence="11" type="ORF">CIK66_00165</name>
</gene>
<evidence type="ECO:0000256" key="9">
    <source>
        <dbReference type="SAM" id="MobiDB-lite"/>
    </source>
</evidence>
<dbReference type="PANTHER" id="PTHR30614:SF0">
    <property type="entry name" value="L-CYSTINE TRANSPORT SYSTEM PERMEASE PROTEIN TCYL"/>
    <property type="match status" value="1"/>
</dbReference>
<evidence type="ECO:0000256" key="4">
    <source>
        <dbReference type="ARBA" id="ARBA00022692"/>
    </source>
</evidence>
<evidence type="ECO:0000313" key="12">
    <source>
        <dbReference type="Proteomes" id="UP000218598"/>
    </source>
</evidence>
<dbReference type="InterPro" id="IPR000515">
    <property type="entry name" value="MetI-like"/>
</dbReference>
<reference evidence="11 12" key="1">
    <citation type="journal article" date="2017" name="Elife">
        <title>Extensive horizontal gene transfer in cheese-associated bacteria.</title>
        <authorList>
            <person name="Bonham K.S."/>
            <person name="Wolfe B.E."/>
            <person name="Dutton R.J."/>
        </authorList>
    </citation>
    <scope>NUCLEOTIDE SEQUENCE [LARGE SCALE GENOMIC DNA]</scope>
    <source>
        <strain evidence="11 12">341_9</strain>
    </source>
</reference>
<feature type="transmembrane region" description="Helical" evidence="8">
    <location>
        <begin position="149"/>
        <end position="168"/>
    </location>
</feature>
<comment type="similarity">
    <text evidence="8">Belongs to the binding-protein-dependent transport system permease family.</text>
</comment>
<feature type="transmembrane region" description="Helical" evidence="8">
    <location>
        <begin position="306"/>
        <end position="324"/>
    </location>
</feature>
<accession>A0A2A3YPJ2</accession>
<evidence type="ECO:0000256" key="1">
    <source>
        <dbReference type="ARBA" id="ARBA00004651"/>
    </source>
</evidence>
<organism evidence="11 12">
    <name type="scientific">Brachybacterium alimentarium</name>
    <dbReference type="NCBI Taxonomy" id="47845"/>
    <lineage>
        <taxon>Bacteria</taxon>
        <taxon>Bacillati</taxon>
        <taxon>Actinomycetota</taxon>
        <taxon>Actinomycetes</taxon>
        <taxon>Micrococcales</taxon>
        <taxon>Dermabacteraceae</taxon>
        <taxon>Brachybacterium</taxon>
    </lineage>
</organism>
<dbReference type="RefSeq" id="WP_096163633.1">
    <property type="nucleotide sequence ID" value="NZ_JBQQHC010000010.1"/>
</dbReference>
<dbReference type="EMBL" id="NRGR01000001">
    <property type="protein sequence ID" value="PCC41025.1"/>
    <property type="molecule type" value="Genomic_DNA"/>
</dbReference>
<sequence length="390" mass="41874">MTPSAVSSETARHASTATAVARVPAMGADSMSCRPAADGALATVETSRAIEDRSRDRDVEQAADPALDPSADRSAGSPAAASTQTAHEDLLRLRVVPARHPGRAVLAVVVGLVIAAVAYSFLTNPRWEWGVVAQWFVAESVIRGLLETLKLTVLAGVVGFGLGLALALMRLSPSALISGVAWTFSWIFRSTPLLVQLLLWYNLGYLYERITLGIPLTDVTFFDARTSDLMTPLLAAILGLGLHQAAYAAELIRGGILSVDQGQLEAASALGIPARDRSLRIILPQAMRAILPTAFNEIIGLVKGTSIVYVLAHAELFFTIQLIYGRTQQVLPMLLVATVWYVVITSLLSIGQYYIERHYARGAVRTLPPTPLQSLRARLARRSTSKGALA</sequence>
<evidence type="ECO:0000256" key="5">
    <source>
        <dbReference type="ARBA" id="ARBA00022970"/>
    </source>
</evidence>
<keyword evidence="7 8" id="KW-0472">Membrane</keyword>
<evidence type="ECO:0000313" key="11">
    <source>
        <dbReference type="EMBL" id="PCC41025.1"/>
    </source>
</evidence>
<keyword evidence="5" id="KW-0029">Amino-acid transport</keyword>
<dbReference type="OrthoDB" id="92598at2"/>
<dbReference type="Gene3D" id="1.10.3720.10">
    <property type="entry name" value="MetI-like"/>
    <property type="match status" value="1"/>
</dbReference>
<evidence type="ECO:0000256" key="2">
    <source>
        <dbReference type="ARBA" id="ARBA00022448"/>
    </source>
</evidence>
<feature type="transmembrane region" description="Helical" evidence="8">
    <location>
        <begin position="330"/>
        <end position="355"/>
    </location>
</feature>
<feature type="transmembrane region" description="Helical" evidence="8">
    <location>
        <begin position="104"/>
        <end position="122"/>
    </location>
</feature>
<feature type="transmembrane region" description="Helical" evidence="8">
    <location>
        <begin position="180"/>
        <end position="201"/>
    </location>
</feature>
<proteinExistence type="inferred from homology"/>
<keyword evidence="12" id="KW-1185">Reference proteome</keyword>
<protein>
    <submittedName>
        <fullName evidence="11">Amino acid ABC transporter permease</fullName>
    </submittedName>
</protein>
<feature type="region of interest" description="Disordered" evidence="9">
    <location>
        <begin position="32"/>
        <end position="85"/>
    </location>
</feature>
<dbReference type="SUPFAM" id="SSF161098">
    <property type="entry name" value="MetI-like"/>
    <property type="match status" value="1"/>
</dbReference>
<dbReference type="Proteomes" id="UP000218598">
    <property type="component" value="Unassembled WGS sequence"/>
</dbReference>
<dbReference type="InterPro" id="IPR035906">
    <property type="entry name" value="MetI-like_sf"/>
</dbReference>
<dbReference type="PROSITE" id="PS50928">
    <property type="entry name" value="ABC_TM1"/>
    <property type="match status" value="1"/>
</dbReference>
<dbReference type="NCBIfam" id="TIGR01726">
    <property type="entry name" value="HEQRo_perm_3TM"/>
    <property type="match status" value="1"/>
</dbReference>
<keyword evidence="4 8" id="KW-0812">Transmembrane</keyword>
<feature type="domain" description="ABC transmembrane type-1" evidence="10">
    <location>
        <begin position="145"/>
        <end position="352"/>
    </location>
</feature>
<keyword evidence="3" id="KW-1003">Cell membrane</keyword>
<dbReference type="AlphaFoldDB" id="A0A2A3YPJ2"/>
<evidence type="ECO:0000259" key="10">
    <source>
        <dbReference type="PROSITE" id="PS50928"/>
    </source>
</evidence>
<comment type="caution">
    <text evidence="11">The sequence shown here is derived from an EMBL/GenBank/DDBJ whole genome shotgun (WGS) entry which is preliminary data.</text>
</comment>
<dbReference type="GeneID" id="95326254"/>
<dbReference type="PANTHER" id="PTHR30614">
    <property type="entry name" value="MEMBRANE COMPONENT OF AMINO ACID ABC TRANSPORTER"/>
    <property type="match status" value="1"/>
</dbReference>
<dbReference type="GO" id="GO:0006865">
    <property type="term" value="P:amino acid transport"/>
    <property type="evidence" value="ECO:0007669"/>
    <property type="project" value="UniProtKB-KW"/>
</dbReference>
<evidence type="ECO:0000256" key="8">
    <source>
        <dbReference type="RuleBase" id="RU363032"/>
    </source>
</evidence>
<evidence type="ECO:0000256" key="7">
    <source>
        <dbReference type="ARBA" id="ARBA00023136"/>
    </source>
</evidence>
<dbReference type="Pfam" id="PF00528">
    <property type="entry name" value="BPD_transp_1"/>
    <property type="match status" value="1"/>
</dbReference>
<evidence type="ECO:0000256" key="3">
    <source>
        <dbReference type="ARBA" id="ARBA00022475"/>
    </source>
</evidence>
<dbReference type="GO" id="GO:0043190">
    <property type="term" value="C:ATP-binding cassette (ABC) transporter complex"/>
    <property type="evidence" value="ECO:0007669"/>
    <property type="project" value="InterPro"/>
</dbReference>
<comment type="subcellular location">
    <subcellularLocation>
        <location evidence="1 8">Cell membrane</location>
        <topology evidence="1 8">Multi-pass membrane protein</topology>
    </subcellularLocation>
</comment>
<dbReference type="GO" id="GO:0022857">
    <property type="term" value="F:transmembrane transporter activity"/>
    <property type="evidence" value="ECO:0007669"/>
    <property type="project" value="InterPro"/>
</dbReference>
<feature type="compositionally biased region" description="Basic and acidic residues" evidence="9">
    <location>
        <begin position="48"/>
        <end position="60"/>
    </location>
</feature>
<keyword evidence="2 8" id="KW-0813">Transport</keyword>
<dbReference type="InterPro" id="IPR043429">
    <property type="entry name" value="ArtM/GltK/GlnP/TcyL/YhdX-like"/>
</dbReference>